<evidence type="ECO:0000256" key="1">
    <source>
        <dbReference type="SAM" id="MobiDB-lite"/>
    </source>
</evidence>
<dbReference type="AlphaFoldDB" id="A0A0C4DTK6"/>
<feature type="compositionally biased region" description="Basic and acidic residues" evidence="1">
    <location>
        <begin position="90"/>
        <end position="100"/>
    </location>
</feature>
<name>A0A0C4DTK6_MAGP6</name>
<gene>
    <name evidence="2" type="ORF">MAPG_03276</name>
</gene>
<sequence length="128" mass="14226">MMRTRRGETRDRLELGLGILETPRSRRILGPGREWQCWRVSVGAFKRGGQCQAQLGKLGKLGTSIVVVETEDDPWVQVAGGRVRASEGSTAEKRMGEKKAAKQIRPTPQSGFPDPTPNQEADRETRLI</sequence>
<evidence type="ECO:0000313" key="2">
    <source>
        <dbReference type="EMBL" id="KLU84231.1"/>
    </source>
</evidence>
<evidence type="ECO:0000313" key="4">
    <source>
        <dbReference type="Proteomes" id="UP000011715"/>
    </source>
</evidence>
<reference evidence="2" key="2">
    <citation type="submission" date="2010-05" db="EMBL/GenBank/DDBJ databases">
        <title>The Genome Sequence of Magnaporthe poae strain ATCC 64411.</title>
        <authorList>
            <consortium name="The Broad Institute Genome Sequencing Platform"/>
            <consortium name="Broad Institute Genome Sequencing Center for Infectious Disease"/>
            <person name="Ma L.-J."/>
            <person name="Dead R."/>
            <person name="Young S."/>
            <person name="Zeng Q."/>
            <person name="Koehrsen M."/>
            <person name="Alvarado L."/>
            <person name="Berlin A."/>
            <person name="Chapman S.B."/>
            <person name="Chen Z."/>
            <person name="Freedman E."/>
            <person name="Gellesch M."/>
            <person name="Goldberg J."/>
            <person name="Griggs A."/>
            <person name="Gujja S."/>
            <person name="Heilman E.R."/>
            <person name="Heiman D."/>
            <person name="Hepburn T."/>
            <person name="Howarth C."/>
            <person name="Jen D."/>
            <person name="Larson L."/>
            <person name="Mehta T."/>
            <person name="Neiman D."/>
            <person name="Pearson M."/>
            <person name="Roberts A."/>
            <person name="Saif S."/>
            <person name="Shea T."/>
            <person name="Shenoy N."/>
            <person name="Sisk P."/>
            <person name="Stolte C."/>
            <person name="Sykes S."/>
            <person name="Walk T."/>
            <person name="White J."/>
            <person name="Yandava C."/>
            <person name="Haas B."/>
            <person name="Nusbaum C."/>
            <person name="Birren B."/>
        </authorList>
    </citation>
    <scope>NUCLEOTIDE SEQUENCE</scope>
    <source>
        <strain evidence="2">ATCC 64411</strain>
    </source>
</reference>
<accession>A0A0C4DTK6</accession>
<protein>
    <submittedName>
        <fullName evidence="2 3">Uncharacterized protein</fullName>
    </submittedName>
</protein>
<proteinExistence type="predicted"/>
<organism evidence="3 4">
    <name type="scientific">Magnaporthiopsis poae (strain ATCC 64411 / 73-15)</name>
    <name type="common">Kentucky bluegrass fungus</name>
    <name type="synonym">Magnaporthe poae</name>
    <dbReference type="NCBI Taxonomy" id="644358"/>
    <lineage>
        <taxon>Eukaryota</taxon>
        <taxon>Fungi</taxon>
        <taxon>Dikarya</taxon>
        <taxon>Ascomycota</taxon>
        <taxon>Pezizomycotina</taxon>
        <taxon>Sordariomycetes</taxon>
        <taxon>Sordariomycetidae</taxon>
        <taxon>Magnaporthales</taxon>
        <taxon>Magnaporthaceae</taxon>
        <taxon>Magnaporthiopsis</taxon>
    </lineage>
</organism>
<dbReference type="Proteomes" id="UP000011715">
    <property type="component" value="Unassembled WGS sequence"/>
</dbReference>
<keyword evidence="4" id="KW-1185">Reference proteome</keyword>
<reference evidence="4" key="1">
    <citation type="submission" date="2010-05" db="EMBL/GenBank/DDBJ databases">
        <title>The genome sequence of Magnaporthe poae strain ATCC 64411.</title>
        <authorList>
            <person name="Ma L.-J."/>
            <person name="Dead R."/>
            <person name="Young S."/>
            <person name="Zeng Q."/>
            <person name="Koehrsen M."/>
            <person name="Alvarado L."/>
            <person name="Berlin A."/>
            <person name="Chapman S.B."/>
            <person name="Chen Z."/>
            <person name="Freedman E."/>
            <person name="Gellesch M."/>
            <person name="Goldberg J."/>
            <person name="Griggs A."/>
            <person name="Gujja S."/>
            <person name="Heilman E.R."/>
            <person name="Heiman D."/>
            <person name="Hepburn T."/>
            <person name="Howarth C."/>
            <person name="Jen D."/>
            <person name="Larson L."/>
            <person name="Mehta T."/>
            <person name="Neiman D."/>
            <person name="Pearson M."/>
            <person name="Roberts A."/>
            <person name="Saif S."/>
            <person name="Shea T."/>
            <person name="Shenoy N."/>
            <person name="Sisk P."/>
            <person name="Stolte C."/>
            <person name="Sykes S."/>
            <person name="Walk T."/>
            <person name="White J."/>
            <person name="Yandava C."/>
            <person name="Haas B."/>
            <person name="Nusbaum C."/>
            <person name="Birren B."/>
        </authorList>
    </citation>
    <scope>NUCLEOTIDE SEQUENCE [LARGE SCALE GENOMIC DNA]</scope>
    <source>
        <strain evidence="4">ATCC 64411 / 73-15</strain>
    </source>
</reference>
<evidence type="ECO:0000313" key="3">
    <source>
        <dbReference type="EnsemblFungi" id="MAPG_03276T0"/>
    </source>
</evidence>
<dbReference type="EMBL" id="ADBL01000790">
    <property type="status" value="NOT_ANNOTATED_CDS"/>
    <property type="molecule type" value="Genomic_DNA"/>
</dbReference>
<dbReference type="VEuPathDB" id="FungiDB:MAPG_03276"/>
<reference evidence="3" key="4">
    <citation type="journal article" date="2015" name="G3 (Bethesda)">
        <title>Genome sequences of three phytopathogenic species of the Magnaporthaceae family of fungi.</title>
        <authorList>
            <person name="Okagaki L.H."/>
            <person name="Nunes C.C."/>
            <person name="Sailsbery J."/>
            <person name="Clay B."/>
            <person name="Brown D."/>
            <person name="John T."/>
            <person name="Oh Y."/>
            <person name="Young N."/>
            <person name="Fitzgerald M."/>
            <person name="Haas B.J."/>
            <person name="Zeng Q."/>
            <person name="Young S."/>
            <person name="Adiconis X."/>
            <person name="Fan L."/>
            <person name="Levin J.Z."/>
            <person name="Mitchell T.K."/>
            <person name="Okubara P.A."/>
            <person name="Farman M.L."/>
            <person name="Kohn L.M."/>
            <person name="Birren B."/>
            <person name="Ma L.-J."/>
            <person name="Dean R.A."/>
        </authorList>
    </citation>
    <scope>NUCLEOTIDE SEQUENCE</scope>
    <source>
        <strain evidence="3">ATCC 64411 / 73-15</strain>
    </source>
</reference>
<dbReference type="EMBL" id="GL876967">
    <property type="protein sequence ID" value="KLU84231.1"/>
    <property type="molecule type" value="Genomic_DNA"/>
</dbReference>
<dbReference type="EnsemblFungi" id="MAPG_03276T0">
    <property type="protein sequence ID" value="MAPG_03276T0"/>
    <property type="gene ID" value="MAPG_03276"/>
</dbReference>
<feature type="region of interest" description="Disordered" evidence="1">
    <location>
        <begin position="82"/>
        <end position="128"/>
    </location>
</feature>
<reference evidence="2" key="3">
    <citation type="submission" date="2011-03" db="EMBL/GenBank/DDBJ databases">
        <title>Annotation of Magnaporthe poae ATCC 64411.</title>
        <authorList>
            <person name="Ma L.-J."/>
            <person name="Dead R."/>
            <person name="Young S.K."/>
            <person name="Zeng Q."/>
            <person name="Gargeya S."/>
            <person name="Fitzgerald M."/>
            <person name="Haas B."/>
            <person name="Abouelleil A."/>
            <person name="Alvarado L."/>
            <person name="Arachchi H.M."/>
            <person name="Berlin A."/>
            <person name="Brown A."/>
            <person name="Chapman S.B."/>
            <person name="Chen Z."/>
            <person name="Dunbar C."/>
            <person name="Freedman E."/>
            <person name="Gearin G."/>
            <person name="Gellesch M."/>
            <person name="Goldberg J."/>
            <person name="Griggs A."/>
            <person name="Gujja S."/>
            <person name="Heiman D."/>
            <person name="Howarth C."/>
            <person name="Larson L."/>
            <person name="Lui A."/>
            <person name="MacDonald P.J.P."/>
            <person name="Mehta T."/>
            <person name="Montmayeur A."/>
            <person name="Murphy C."/>
            <person name="Neiman D."/>
            <person name="Pearson M."/>
            <person name="Priest M."/>
            <person name="Roberts A."/>
            <person name="Saif S."/>
            <person name="Shea T."/>
            <person name="Shenoy N."/>
            <person name="Sisk P."/>
            <person name="Stolte C."/>
            <person name="Sykes S."/>
            <person name="Yandava C."/>
            <person name="Wortman J."/>
            <person name="Nusbaum C."/>
            <person name="Birren B."/>
        </authorList>
    </citation>
    <scope>NUCLEOTIDE SEQUENCE</scope>
    <source>
        <strain evidence="2">ATCC 64411</strain>
    </source>
</reference>
<reference evidence="3" key="5">
    <citation type="submission" date="2015-06" db="UniProtKB">
        <authorList>
            <consortium name="EnsemblFungi"/>
        </authorList>
    </citation>
    <scope>IDENTIFICATION</scope>
    <source>
        <strain evidence="3">ATCC 64411</strain>
    </source>
</reference>